<sequence>MSKKGKTPKTNAIRFLESRKVPFNVRTYPWSEDHLGAEQVTEALDVPPDRIYKTLVTVGDKTGVIVAVIPGNSELDLKALAKASQNKKVEMLHMKDLLATTGYIRGGCSPIGMKKDFPTYFSAQAEKKETIIVSAGKRGLQVEVDPQDLVRVTNGTFAEIDVK</sequence>
<dbReference type="GO" id="GO:0006412">
    <property type="term" value="P:translation"/>
    <property type="evidence" value="ECO:0007669"/>
    <property type="project" value="UniProtKB-KW"/>
</dbReference>
<dbReference type="OrthoDB" id="9809296at2"/>
<evidence type="ECO:0000313" key="6">
    <source>
        <dbReference type="EMBL" id="SFH69496.1"/>
    </source>
</evidence>
<name>A0A1I3C594_9LACT</name>
<evidence type="ECO:0000256" key="2">
    <source>
        <dbReference type="ARBA" id="ARBA00022917"/>
    </source>
</evidence>
<evidence type="ECO:0000256" key="4">
    <source>
        <dbReference type="PIRNR" id="PIRNR006181"/>
    </source>
</evidence>
<dbReference type="Gene3D" id="3.90.960.10">
    <property type="entry name" value="YbaK/aminoacyl-tRNA synthetase-associated domain"/>
    <property type="match status" value="1"/>
</dbReference>
<dbReference type="GO" id="GO:0016829">
    <property type="term" value="F:lyase activity"/>
    <property type="evidence" value="ECO:0007669"/>
    <property type="project" value="UniProtKB-KW"/>
</dbReference>
<dbReference type="InterPro" id="IPR004369">
    <property type="entry name" value="Prolyl-tRNA_editing_YbaK/EbsC"/>
</dbReference>
<dbReference type="InterPro" id="IPR007214">
    <property type="entry name" value="YbaK/aa-tRNA-synth-assoc-dom"/>
</dbReference>
<dbReference type="SUPFAM" id="SSF55826">
    <property type="entry name" value="YbaK/ProRS associated domain"/>
    <property type="match status" value="1"/>
</dbReference>
<proteinExistence type="inferred from homology"/>
<dbReference type="Pfam" id="PF04073">
    <property type="entry name" value="tRNA_edit"/>
    <property type="match status" value="1"/>
</dbReference>
<dbReference type="Proteomes" id="UP000198668">
    <property type="component" value="Unassembled WGS sequence"/>
</dbReference>
<comment type="similarity">
    <text evidence="1 4">Belongs to the prolyl-tRNA editing family. YbaK/EbsC subfamily.</text>
</comment>
<accession>A0A1I3C594</accession>
<dbReference type="PIRSF" id="PIRSF006181">
    <property type="entry name" value="EbsC_YbaK"/>
    <property type="match status" value="1"/>
</dbReference>
<evidence type="ECO:0000256" key="1">
    <source>
        <dbReference type="ARBA" id="ARBA00009798"/>
    </source>
</evidence>
<keyword evidence="7" id="KW-1185">Reference proteome</keyword>
<dbReference type="NCBIfam" id="TIGR00011">
    <property type="entry name" value="YbaK_EbsC"/>
    <property type="match status" value="1"/>
</dbReference>
<evidence type="ECO:0000259" key="5">
    <source>
        <dbReference type="Pfam" id="PF04073"/>
    </source>
</evidence>
<dbReference type="InterPro" id="IPR036754">
    <property type="entry name" value="YbaK/aa-tRNA-synt-asso_dom_sf"/>
</dbReference>
<keyword evidence="2 4" id="KW-0648">Protein biosynthesis</keyword>
<dbReference type="PANTHER" id="PTHR30411">
    <property type="entry name" value="CYTOPLASMIC PROTEIN"/>
    <property type="match status" value="1"/>
</dbReference>
<reference evidence="6 7" key="1">
    <citation type="submission" date="2016-10" db="EMBL/GenBank/DDBJ databases">
        <authorList>
            <person name="de Groot N.N."/>
        </authorList>
    </citation>
    <scope>NUCLEOTIDE SEQUENCE [LARGE SCALE GENOMIC DNA]</scope>
    <source>
        <strain evidence="6 7">DSM 27630</strain>
    </source>
</reference>
<feature type="domain" description="YbaK/aminoacyl-tRNA synthetase-associated" evidence="5">
    <location>
        <begin position="37"/>
        <end position="151"/>
    </location>
</feature>
<gene>
    <name evidence="6" type="ORF">SAMN04489868_11324</name>
</gene>
<dbReference type="AlphaFoldDB" id="A0A1I3C594"/>
<keyword evidence="3 4" id="KW-0456">Lyase</keyword>
<dbReference type="CDD" id="cd00002">
    <property type="entry name" value="YbaK_deacylase"/>
    <property type="match status" value="1"/>
</dbReference>
<dbReference type="EMBL" id="FOQE01000013">
    <property type="protein sequence ID" value="SFH69496.1"/>
    <property type="molecule type" value="Genomic_DNA"/>
</dbReference>
<evidence type="ECO:0000256" key="3">
    <source>
        <dbReference type="ARBA" id="ARBA00023239"/>
    </source>
</evidence>
<evidence type="ECO:0000313" key="7">
    <source>
        <dbReference type="Proteomes" id="UP000198668"/>
    </source>
</evidence>
<dbReference type="RefSeq" id="WP_092092194.1">
    <property type="nucleotide sequence ID" value="NZ_FOQE01000013.1"/>
</dbReference>
<protein>
    <recommendedName>
        <fullName evidence="4">Cys-tRNA(Pro)/Cys-tRNA(Cys) deacylase</fullName>
        <ecNumber evidence="4">4.2.-.-</ecNumber>
    </recommendedName>
</protein>
<organism evidence="6 7">
    <name type="scientific">Pisciglobus halotolerans</name>
    <dbReference type="NCBI Taxonomy" id="745365"/>
    <lineage>
        <taxon>Bacteria</taxon>
        <taxon>Bacillati</taxon>
        <taxon>Bacillota</taxon>
        <taxon>Bacilli</taxon>
        <taxon>Lactobacillales</taxon>
        <taxon>Carnobacteriaceae</taxon>
    </lineage>
</organism>
<dbReference type="EC" id="4.2.-.-" evidence="4"/>
<dbReference type="GO" id="GO:0002161">
    <property type="term" value="F:aminoacyl-tRNA deacylase activity"/>
    <property type="evidence" value="ECO:0007669"/>
    <property type="project" value="InterPro"/>
</dbReference>
<dbReference type="PANTHER" id="PTHR30411:SF0">
    <property type="entry name" value="CYS-TRNA(PRO)_CYS-TRNA(CYS) DEACYLASE YBAK"/>
    <property type="match status" value="1"/>
</dbReference>